<evidence type="ECO:0000313" key="2">
    <source>
        <dbReference type="EMBL" id="GMT03370.1"/>
    </source>
</evidence>
<feature type="compositionally biased region" description="Basic and acidic residues" evidence="1">
    <location>
        <begin position="72"/>
        <end position="92"/>
    </location>
</feature>
<gene>
    <name evidence="2" type="ORF">PENTCL1PPCAC_25544</name>
</gene>
<feature type="region of interest" description="Disordered" evidence="1">
    <location>
        <begin position="35"/>
        <end position="56"/>
    </location>
</feature>
<reference evidence="2" key="1">
    <citation type="submission" date="2023-10" db="EMBL/GenBank/DDBJ databases">
        <title>Genome assembly of Pristionchus species.</title>
        <authorList>
            <person name="Yoshida K."/>
            <person name="Sommer R.J."/>
        </authorList>
    </citation>
    <scope>NUCLEOTIDE SEQUENCE</scope>
    <source>
        <strain evidence="2">RS0144</strain>
    </source>
</reference>
<organism evidence="2 3">
    <name type="scientific">Pristionchus entomophagus</name>
    <dbReference type="NCBI Taxonomy" id="358040"/>
    <lineage>
        <taxon>Eukaryota</taxon>
        <taxon>Metazoa</taxon>
        <taxon>Ecdysozoa</taxon>
        <taxon>Nematoda</taxon>
        <taxon>Chromadorea</taxon>
        <taxon>Rhabditida</taxon>
        <taxon>Rhabditina</taxon>
        <taxon>Diplogasteromorpha</taxon>
        <taxon>Diplogasteroidea</taxon>
        <taxon>Neodiplogasteridae</taxon>
        <taxon>Pristionchus</taxon>
    </lineage>
</organism>
<feature type="compositionally biased region" description="Polar residues" evidence="1">
    <location>
        <begin position="104"/>
        <end position="118"/>
    </location>
</feature>
<feature type="region of interest" description="Disordered" evidence="1">
    <location>
        <begin position="72"/>
        <end position="118"/>
    </location>
</feature>
<sequence>VQEEERDEPIGDAEYHQDDVVARLPLLAHHTLQRRSDCRQAADHRRDARRHAADLQRHELVHRQIADIRAQFDHDGGEHVGDHEGNRARLAAEDEDERAQDAANRSSLEYLVQSSSIH</sequence>
<name>A0AAV5UAI2_9BILA</name>
<protein>
    <submittedName>
        <fullName evidence="2">Uncharacterized protein</fullName>
    </submittedName>
</protein>
<comment type="caution">
    <text evidence="2">The sequence shown here is derived from an EMBL/GenBank/DDBJ whole genome shotgun (WGS) entry which is preliminary data.</text>
</comment>
<feature type="non-terminal residue" evidence="2">
    <location>
        <position position="1"/>
    </location>
</feature>
<dbReference type="Proteomes" id="UP001432027">
    <property type="component" value="Unassembled WGS sequence"/>
</dbReference>
<dbReference type="EMBL" id="BTSX01000006">
    <property type="protein sequence ID" value="GMT03370.1"/>
    <property type="molecule type" value="Genomic_DNA"/>
</dbReference>
<evidence type="ECO:0000256" key="1">
    <source>
        <dbReference type="SAM" id="MobiDB-lite"/>
    </source>
</evidence>
<feature type="non-terminal residue" evidence="2">
    <location>
        <position position="118"/>
    </location>
</feature>
<keyword evidence="3" id="KW-1185">Reference proteome</keyword>
<accession>A0AAV5UAI2</accession>
<proteinExistence type="predicted"/>
<dbReference type="AlphaFoldDB" id="A0AAV5UAI2"/>
<evidence type="ECO:0000313" key="3">
    <source>
        <dbReference type="Proteomes" id="UP001432027"/>
    </source>
</evidence>